<evidence type="ECO:0000256" key="5">
    <source>
        <dbReference type="ARBA" id="ARBA00022777"/>
    </source>
</evidence>
<evidence type="ECO:0000313" key="8">
    <source>
        <dbReference type="EMBL" id="MFC4258706.1"/>
    </source>
</evidence>
<dbReference type="Proteomes" id="UP001595798">
    <property type="component" value="Unassembled WGS sequence"/>
</dbReference>
<dbReference type="InterPro" id="IPR050980">
    <property type="entry name" value="2C_sensor_his_kinase"/>
</dbReference>
<reference evidence="9" key="1">
    <citation type="journal article" date="2019" name="Int. J. Syst. Evol. Microbiol.">
        <title>The Global Catalogue of Microorganisms (GCM) 10K type strain sequencing project: providing services to taxonomists for standard genome sequencing and annotation.</title>
        <authorList>
            <consortium name="The Broad Institute Genomics Platform"/>
            <consortium name="The Broad Institute Genome Sequencing Center for Infectious Disease"/>
            <person name="Wu L."/>
            <person name="Ma J."/>
        </authorList>
    </citation>
    <scope>NUCLEOTIDE SEQUENCE [LARGE SCALE GENOMIC DNA]</scope>
    <source>
        <strain evidence="9">CECT 7297</strain>
    </source>
</reference>
<dbReference type="SUPFAM" id="SSF55874">
    <property type="entry name" value="ATPase domain of HSP90 chaperone/DNA topoisomerase II/histidine kinase"/>
    <property type="match status" value="1"/>
</dbReference>
<organism evidence="8 9">
    <name type="scientific">Marinobacter lacisalsi</name>
    <dbReference type="NCBI Taxonomy" id="475979"/>
    <lineage>
        <taxon>Bacteria</taxon>
        <taxon>Pseudomonadati</taxon>
        <taxon>Pseudomonadota</taxon>
        <taxon>Gammaproteobacteria</taxon>
        <taxon>Pseudomonadales</taxon>
        <taxon>Marinobacteraceae</taxon>
        <taxon>Marinobacter</taxon>
    </lineage>
</organism>
<keyword evidence="4" id="KW-0547">Nucleotide-binding</keyword>
<dbReference type="EMBL" id="JBHSDI010000010">
    <property type="protein sequence ID" value="MFC4258706.1"/>
    <property type="molecule type" value="Genomic_DNA"/>
</dbReference>
<sequence length="239" mass="26497">MSDQPRPGADKRREIEVPDFSMVIASAVHDMKNSLGMLLSTLEDLRQELQGAPAENPKLNTLQYEAERVHSDLLQLLGIYRLGEHTLSAHSDEHYVADFLREQLARHQPLLDGHGIQHEIVADDSAVGFFDDELIAGIITSSLNNAIRYTRSRLRLGAREQDGWLVLSIEDDGKGYPESMREAGDALLRAPDFSSGSTSLGLYFASAIANLHQNDGRRGEIRLHNEGELGGGVFEVWLP</sequence>
<evidence type="ECO:0000256" key="1">
    <source>
        <dbReference type="ARBA" id="ARBA00000085"/>
    </source>
</evidence>
<dbReference type="PROSITE" id="PS50109">
    <property type="entry name" value="HIS_KIN"/>
    <property type="match status" value="1"/>
</dbReference>
<name>A0ABV8QEC3_9GAMM</name>
<dbReference type="InterPro" id="IPR005467">
    <property type="entry name" value="His_kinase_dom"/>
</dbReference>
<keyword evidence="3" id="KW-0808">Transferase</keyword>
<dbReference type="PANTHER" id="PTHR44936:SF10">
    <property type="entry name" value="SENSOR PROTEIN RSTB"/>
    <property type="match status" value="1"/>
</dbReference>
<comment type="caution">
    <text evidence="8">The sequence shown here is derived from an EMBL/GenBank/DDBJ whole genome shotgun (WGS) entry which is preliminary data.</text>
</comment>
<dbReference type="GO" id="GO:0016301">
    <property type="term" value="F:kinase activity"/>
    <property type="evidence" value="ECO:0007669"/>
    <property type="project" value="UniProtKB-KW"/>
</dbReference>
<evidence type="ECO:0000259" key="7">
    <source>
        <dbReference type="PROSITE" id="PS50109"/>
    </source>
</evidence>
<dbReference type="RefSeq" id="WP_379886233.1">
    <property type="nucleotide sequence ID" value="NZ_JBHSDI010000010.1"/>
</dbReference>
<dbReference type="PANTHER" id="PTHR44936">
    <property type="entry name" value="SENSOR PROTEIN CREC"/>
    <property type="match status" value="1"/>
</dbReference>
<dbReference type="InterPro" id="IPR003594">
    <property type="entry name" value="HATPase_dom"/>
</dbReference>
<keyword evidence="5 8" id="KW-0418">Kinase</keyword>
<dbReference type="InterPro" id="IPR036890">
    <property type="entry name" value="HATPase_C_sf"/>
</dbReference>
<feature type="domain" description="Histidine kinase" evidence="7">
    <location>
        <begin position="26"/>
        <end position="239"/>
    </location>
</feature>
<evidence type="ECO:0000256" key="2">
    <source>
        <dbReference type="ARBA" id="ARBA00012438"/>
    </source>
</evidence>
<dbReference type="Pfam" id="PF02518">
    <property type="entry name" value="HATPase_c"/>
    <property type="match status" value="1"/>
</dbReference>
<evidence type="ECO:0000256" key="6">
    <source>
        <dbReference type="ARBA" id="ARBA00022840"/>
    </source>
</evidence>
<accession>A0ABV8QEC3</accession>
<comment type="catalytic activity">
    <reaction evidence="1">
        <text>ATP + protein L-histidine = ADP + protein N-phospho-L-histidine.</text>
        <dbReference type="EC" id="2.7.13.3"/>
    </reaction>
</comment>
<protein>
    <recommendedName>
        <fullName evidence="2">histidine kinase</fullName>
        <ecNumber evidence="2">2.7.13.3</ecNumber>
    </recommendedName>
</protein>
<keyword evidence="9" id="KW-1185">Reference proteome</keyword>
<evidence type="ECO:0000256" key="4">
    <source>
        <dbReference type="ARBA" id="ARBA00022741"/>
    </source>
</evidence>
<dbReference type="EC" id="2.7.13.3" evidence="2"/>
<gene>
    <name evidence="8" type="ORF">ACFOZ5_06630</name>
</gene>
<proteinExistence type="predicted"/>
<keyword evidence="6" id="KW-0067">ATP-binding</keyword>
<dbReference type="SMART" id="SM00387">
    <property type="entry name" value="HATPase_c"/>
    <property type="match status" value="1"/>
</dbReference>
<dbReference type="Gene3D" id="3.30.565.10">
    <property type="entry name" value="Histidine kinase-like ATPase, C-terminal domain"/>
    <property type="match status" value="1"/>
</dbReference>
<evidence type="ECO:0000256" key="3">
    <source>
        <dbReference type="ARBA" id="ARBA00022679"/>
    </source>
</evidence>
<evidence type="ECO:0000313" key="9">
    <source>
        <dbReference type="Proteomes" id="UP001595798"/>
    </source>
</evidence>